<comment type="caution">
    <text evidence="1">The sequence shown here is derived from an EMBL/GenBank/DDBJ whole genome shotgun (WGS) entry which is preliminary data.</text>
</comment>
<organism evidence="1 2">
    <name type="scientific">Acaulospora morrowiae</name>
    <dbReference type="NCBI Taxonomy" id="94023"/>
    <lineage>
        <taxon>Eukaryota</taxon>
        <taxon>Fungi</taxon>
        <taxon>Fungi incertae sedis</taxon>
        <taxon>Mucoromycota</taxon>
        <taxon>Glomeromycotina</taxon>
        <taxon>Glomeromycetes</taxon>
        <taxon>Diversisporales</taxon>
        <taxon>Acaulosporaceae</taxon>
        <taxon>Acaulospora</taxon>
    </lineage>
</organism>
<keyword evidence="2" id="KW-1185">Reference proteome</keyword>
<evidence type="ECO:0000313" key="1">
    <source>
        <dbReference type="EMBL" id="CAG8492228.1"/>
    </source>
</evidence>
<reference evidence="1" key="1">
    <citation type="submission" date="2021-06" db="EMBL/GenBank/DDBJ databases">
        <authorList>
            <person name="Kallberg Y."/>
            <person name="Tangrot J."/>
            <person name="Rosling A."/>
        </authorList>
    </citation>
    <scope>NUCLEOTIDE SEQUENCE</scope>
    <source>
        <strain evidence="1">CL551</strain>
    </source>
</reference>
<sequence length="191" mass="21419">MTTCNFGARPRAQAVNKLTFIYYEEEQLDLLEEGVEIWPSWDTLGRPVMNARFVPISTVEISSSWDTLGRLVMNTRFVPISTAFGDKLGHAKSTGHERKSIRNGICNGCPKNENDAILGSLMIHPVLRYLANALAGHPIYVPGEISIKLVQISDYYDSPGEKGHELDMIELSGSYLTFDMPRYPKDYAKGY</sequence>
<name>A0A9N8WKJ4_9GLOM</name>
<gene>
    <name evidence="1" type="ORF">AMORRO_LOCUS2833</name>
</gene>
<accession>A0A9N8WKJ4</accession>
<proteinExistence type="predicted"/>
<dbReference type="Proteomes" id="UP000789342">
    <property type="component" value="Unassembled WGS sequence"/>
</dbReference>
<dbReference type="EMBL" id="CAJVPV010001275">
    <property type="protein sequence ID" value="CAG8492228.1"/>
    <property type="molecule type" value="Genomic_DNA"/>
</dbReference>
<evidence type="ECO:0000313" key="2">
    <source>
        <dbReference type="Proteomes" id="UP000789342"/>
    </source>
</evidence>
<dbReference type="AlphaFoldDB" id="A0A9N8WKJ4"/>
<protein>
    <submittedName>
        <fullName evidence="1">1245_t:CDS:1</fullName>
    </submittedName>
</protein>